<reference evidence="1" key="2">
    <citation type="submission" date="2022-06" db="UniProtKB">
        <authorList>
            <consortium name="EnsemblMetazoa"/>
        </authorList>
    </citation>
    <scope>IDENTIFICATION</scope>
    <source>
        <strain evidence="1">DF5081</strain>
    </source>
</reference>
<accession>A0A8R1IJ40</accession>
<dbReference type="GO" id="GO:0042791">
    <property type="term" value="P:5S class rRNA transcription by RNA polymerase III"/>
    <property type="evidence" value="ECO:0007669"/>
    <property type="project" value="TreeGrafter"/>
</dbReference>
<proteinExistence type="predicted"/>
<dbReference type="EnsemblMetazoa" id="CJA32394a.1">
    <property type="protein sequence ID" value="CJA32394a.1"/>
    <property type="gene ID" value="WBGene00208241"/>
</dbReference>
<keyword evidence="2" id="KW-1185">Reference proteome</keyword>
<sequence length="250" mass="28483">MNRLSVLKWSQNDDVLEAFTKMDQDQTIKKIRYLESADLHFEKVHVVLDKVGDSVEHEPNLAQVVSFLDRSRPILEIEDFYVWVEQFPTPTITHLHNIMEALKNSKAIGLTLSEICHAVTLPADTVLPLLMDLNDTQQVLACGVDEHRWVSIEFEHVWTIGINGRKWCPRLWISPEGAISLPVVRWIAESTLLTIVGKPGILLKDVLFTYEFVLQPVSVQEIIDLLEHFKCIVVMRKEFASSKLASPFGG</sequence>
<dbReference type="GO" id="GO:0000127">
    <property type="term" value="C:transcription factor TFIIIC complex"/>
    <property type="evidence" value="ECO:0007669"/>
    <property type="project" value="InterPro"/>
</dbReference>
<reference evidence="2" key="1">
    <citation type="submission" date="2010-08" db="EMBL/GenBank/DDBJ databases">
        <authorList>
            <consortium name="Caenorhabditis japonica Sequencing Consortium"/>
            <person name="Wilson R.K."/>
        </authorList>
    </citation>
    <scope>NUCLEOTIDE SEQUENCE [LARGE SCALE GENOMIC DNA]</scope>
    <source>
        <strain evidence="2">DF5081</strain>
    </source>
</reference>
<dbReference type="PANTHER" id="PTHR15180">
    <property type="entry name" value="GENERAL TRANSCRIPTION FACTOR 3C POLYPEPTIDE 1"/>
    <property type="match status" value="1"/>
</dbReference>
<name>A0A8R1IJ40_CAEJA</name>
<organism evidence="1 2">
    <name type="scientific">Caenorhabditis japonica</name>
    <dbReference type="NCBI Taxonomy" id="281687"/>
    <lineage>
        <taxon>Eukaryota</taxon>
        <taxon>Metazoa</taxon>
        <taxon>Ecdysozoa</taxon>
        <taxon>Nematoda</taxon>
        <taxon>Chromadorea</taxon>
        <taxon>Rhabditida</taxon>
        <taxon>Rhabditina</taxon>
        <taxon>Rhabditomorpha</taxon>
        <taxon>Rhabditoidea</taxon>
        <taxon>Rhabditidae</taxon>
        <taxon>Peloderinae</taxon>
        <taxon>Caenorhabditis</taxon>
    </lineage>
</organism>
<evidence type="ECO:0000313" key="1">
    <source>
        <dbReference type="EnsemblMetazoa" id="CJA32394a.1"/>
    </source>
</evidence>
<dbReference type="GO" id="GO:0006384">
    <property type="term" value="P:transcription initiation at RNA polymerase III promoter"/>
    <property type="evidence" value="ECO:0007669"/>
    <property type="project" value="InterPro"/>
</dbReference>
<protein>
    <submittedName>
        <fullName evidence="1">Uncharacterized protein</fullName>
    </submittedName>
</protein>
<dbReference type="InterPro" id="IPR044210">
    <property type="entry name" value="Tfc3-like"/>
</dbReference>
<dbReference type="PANTHER" id="PTHR15180:SF1">
    <property type="entry name" value="GENERAL TRANSCRIPTION FACTOR 3C POLYPEPTIDE 1"/>
    <property type="match status" value="1"/>
</dbReference>
<evidence type="ECO:0000313" key="2">
    <source>
        <dbReference type="Proteomes" id="UP000005237"/>
    </source>
</evidence>
<dbReference type="GO" id="GO:0003677">
    <property type="term" value="F:DNA binding"/>
    <property type="evidence" value="ECO:0007669"/>
    <property type="project" value="InterPro"/>
</dbReference>
<dbReference type="Proteomes" id="UP000005237">
    <property type="component" value="Unassembled WGS sequence"/>
</dbReference>